<dbReference type="InterPro" id="IPR008532">
    <property type="entry name" value="NFACT_RNA-bd"/>
</dbReference>
<dbReference type="KEGG" id="cbr:CBG_21241"/>
<dbReference type="CTD" id="8584831"/>
<evidence type="ECO:0000313" key="4">
    <source>
        <dbReference type="EMBL" id="CAP37988.1"/>
    </source>
</evidence>
<reference evidence="4 5" key="2">
    <citation type="journal article" date="2011" name="PLoS Genet.">
        <title>Caenorhabditis briggsae recombinant inbred line genotypes reveal inter-strain incompatibility and the evolution of recombination.</title>
        <authorList>
            <person name="Ross J.A."/>
            <person name="Koboldt D.C."/>
            <person name="Staisch J.E."/>
            <person name="Chamberlin H.M."/>
            <person name="Gupta B.P."/>
            <person name="Miller R.D."/>
            <person name="Baird S.E."/>
            <person name="Haag E.S."/>
        </authorList>
    </citation>
    <scope>NUCLEOTIDE SEQUENCE [LARGE SCALE GENOMIC DNA]</scope>
    <source>
        <strain evidence="4 5">AF16</strain>
    </source>
</reference>
<dbReference type="GO" id="GO:0035091">
    <property type="term" value="F:phosphatidylinositol binding"/>
    <property type="evidence" value="ECO:0007669"/>
    <property type="project" value="InterPro"/>
</dbReference>
<dbReference type="SUPFAM" id="SSF64268">
    <property type="entry name" value="PX domain"/>
    <property type="match status" value="1"/>
</dbReference>
<name>A8XZI9_CAEBR</name>
<dbReference type="HOGENOM" id="CLU_1416327_0_0_1"/>
<comment type="subunit">
    <text evidence="2">Interacts (via cytoplasmic region) with ILK.</text>
</comment>
<reference evidence="4 5" key="1">
    <citation type="journal article" date="2003" name="PLoS Biol.">
        <title>The genome sequence of Caenorhabditis briggsae: a platform for comparative genomics.</title>
        <authorList>
            <person name="Stein L.D."/>
            <person name="Bao Z."/>
            <person name="Blasiar D."/>
            <person name="Blumenthal T."/>
            <person name="Brent M.R."/>
            <person name="Chen N."/>
            <person name="Chinwalla A."/>
            <person name="Clarke L."/>
            <person name="Clee C."/>
            <person name="Coghlan A."/>
            <person name="Coulson A."/>
            <person name="D'Eustachio P."/>
            <person name="Fitch D.H."/>
            <person name="Fulton L.A."/>
            <person name="Fulton R.E."/>
            <person name="Griffiths-Jones S."/>
            <person name="Harris T.W."/>
            <person name="Hillier L.W."/>
            <person name="Kamath R."/>
            <person name="Kuwabara P.E."/>
            <person name="Mardis E.R."/>
            <person name="Marra M.A."/>
            <person name="Miner T.L."/>
            <person name="Minx P."/>
            <person name="Mullikin J.C."/>
            <person name="Plumb R.W."/>
            <person name="Rogers J."/>
            <person name="Schein J.E."/>
            <person name="Sohrmann M."/>
            <person name="Spieth J."/>
            <person name="Stajich J.E."/>
            <person name="Wei C."/>
            <person name="Willey D."/>
            <person name="Wilson R.K."/>
            <person name="Durbin R."/>
            <person name="Waterston R.H."/>
        </authorList>
    </citation>
    <scope>NUCLEOTIDE SEQUENCE [LARGE SCALE GENOMIC DNA]</scope>
    <source>
        <strain evidence="4 5">AF16</strain>
    </source>
</reference>
<evidence type="ECO:0000313" key="5">
    <source>
        <dbReference type="Proteomes" id="UP000008549"/>
    </source>
</evidence>
<dbReference type="PANTHER" id="PTHR13049:SF5">
    <property type="entry name" value="COILED-COIL DOMAIN-CONTAINING PROTEIN 25"/>
    <property type="match status" value="1"/>
</dbReference>
<dbReference type="InterPro" id="IPR039730">
    <property type="entry name" value="Jlp2/Ccd25"/>
</dbReference>
<dbReference type="RefSeq" id="XP_002642837.1">
    <property type="nucleotide sequence ID" value="XM_002642791.1"/>
</dbReference>
<sequence length="192" mass="22495">MRMMQARSAAHTEDFENLRANLKSFFFGKIRHFPPRFILRNITPRQPGKRGRSLNLFFRILAVFWIFEENSLKMVFGYFSTTVCPPALIFMGQHQEENERLLKEGLPDDVWFHVDKVPSAHVYLQMPRGITIDTIPEELLDDCCQLVKANSKIGKKMDKATVVYTKRENLKKTKMMDSGEARKSEIRKIRKK</sequence>
<dbReference type="EMBL" id="HE600921">
    <property type="protein sequence ID" value="CAP37988.1"/>
    <property type="molecule type" value="Genomic_DNA"/>
</dbReference>
<protein>
    <recommendedName>
        <fullName evidence="1">Coiled-coil domain-containing protein 25</fullName>
    </recommendedName>
</protein>
<dbReference type="AlphaFoldDB" id="A8XZI9"/>
<evidence type="ECO:0000313" key="6">
    <source>
        <dbReference type="WormBase" id="CBG21241"/>
    </source>
</evidence>
<dbReference type="PANTHER" id="PTHR13049">
    <property type="entry name" value="DUF814-RELATED"/>
    <property type="match status" value="1"/>
</dbReference>
<evidence type="ECO:0000256" key="1">
    <source>
        <dbReference type="ARBA" id="ARBA00016700"/>
    </source>
</evidence>
<dbReference type="InterPro" id="IPR036871">
    <property type="entry name" value="PX_dom_sf"/>
</dbReference>
<dbReference type="Pfam" id="PF05670">
    <property type="entry name" value="NFACT-R_1"/>
    <property type="match status" value="1"/>
</dbReference>
<dbReference type="STRING" id="6238.A8XZI9"/>
<dbReference type="eggNOG" id="KOG3272">
    <property type="taxonomic scope" value="Eukaryota"/>
</dbReference>
<dbReference type="GeneID" id="8584831"/>
<proteinExistence type="predicted"/>
<organism evidence="4 5">
    <name type="scientific">Caenorhabditis briggsae</name>
    <dbReference type="NCBI Taxonomy" id="6238"/>
    <lineage>
        <taxon>Eukaryota</taxon>
        <taxon>Metazoa</taxon>
        <taxon>Ecdysozoa</taxon>
        <taxon>Nematoda</taxon>
        <taxon>Chromadorea</taxon>
        <taxon>Rhabditida</taxon>
        <taxon>Rhabditina</taxon>
        <taxon>Rhabditomorpha</taxon>
        <taxon>Rhabditoidea</taxon>
        <taxon>Rhabditidae</taxon>
        <taxon>Peloderinae</taxon>
        <taxon>Caenorhabditis</taxon>
    </lineage>
</organism>
<accession>A8XZI9</accession>
<dbReference type="InParanoid" id="A8XZI9"/>
<evidence type="ECO:0000256" key="2">
    <source>
        <dbReference type="ARBA" id="ARBA00024214"/>
    </source>
</evidence>
<gene>
    <name evidence="4 6" type="ORF">CBG21241</name>
    <name evidence="4" type="ORF">CBG_21241</name>
</gene>
<dbReference type="Proteomes" id="UP000008549">
    <property type="component" value="Unassembled WGS sequence"/>
</dbReference>
<dbReference type="WormBase" id="CBG21241">
    <property type="protein sequence ID" value="CBP40941"/>
    <property type="gene ID" value="WBGene00040076"/>
</dbReference>
<evidence type="ECO:0000259" key="3">
    <source>
        <dbReference type="Pfam" id="PF05670"/>
    </source>
</evidence>
<keyword evidence="5" id="KW-1185">Reference proteome</keyword>
<feature type="domain" description="NFACT RNA-binding" evidence="3">
    <location>
        <begin position="78"/>
        <end position="180"/>
    </location>
</feature>